<reference evidence="3" key="2">
    <citation type="journal article" date="2021" name="J Anim Sci Technol">
        <title>Complete genome sequence of Paenibacillus konkukensis sp. nov. SK3146 as a potential probiotic strain.</title>
        <authorList>
            <person name="Jung H.I."/>
            <person name="Park S."/>
            <person name="Niu K.M."/>
            <person name="Lee S.W."/>
            <person name="Kothari D."/>
            <person name="Yi K.J."/>
            <person name="Kim S.K."/>
        </authorList>
    </citation>
    <scope>NUCLEOTIDE SEQUENCE</scope>
    <source>
        <strain evidence="3">SK3146</strain>
    </source>
</reference>
<feature type="transmembrane region" description="Helical" evidence="2">
    <location>
        <begin position="12"/>
        <end position="27"/>
    </location>
</feature>
<dbReference type="RefSeq" id="WP_249865999.1">
    <property type="nucleotide sequence ID" value="NZ_CP027059.1"/>
</dbReference>
<accession>A0ABY4RPY4</accession>
<feature type="region of interest" description="Disordered" evidence="1">
    <location>
        <begin position="55"/>
        <end position="76"/>
    </location>
</feature>
<keyword evidence="2" id="KW-1133">Transmembrane helix</keyword>
<proteinExistence type="predicted"/>
<evidence type="ECO:0000313" key="4">
    <source>
        <dbReference type="Proteomes" id="UP001057134"/>
    </source>
</evidence>
<keyword evidence="2" id="KW-0472">Membrane</keyword>
<feature type="transmembrane region" description="Helical" evidence="2">
    <location>
        <begin position="33"/>
        <end position="53"/>
    </location>
</feature>
<evidence type="ECO:0000256" key="2">
    <source>
        <dbReference type="SAM" id="Phobius"/>
    </source>
</evidence>
<gene>
    <name evidence="3" type="ORF">SK3146_03282</name>
</gene>
<evidence type="ECO:0000256" key="1">
    <source>
        <dbReference type="SAM" id="MobiDB-lite"/>
    </source>
</evidence>
<organism evidence="3 4">
    <name type="scientific">Paenibacillus konkukensis</name>
    <dbReference type="NCBI Taxonomy" id="2020716"/>
    <lineage>
        <taxon>Bacteria</taxon>
        <taxon>Bacillati</taxon>
        <taxon>Bacillota</taxon>
        <taxon>Bacilli</taxon>
        <taxon>Bacillales</taxon>
        <taxon>Paenibacillaceae</taxon>
        <taxon>Paenibacillus</taxon>
    </lineage>
</organism>
<dbReference type="EMBL" id="CP027059">
    <property type="protein sequence ID" value="UQZ84050.1"/>
    <property type="molecule type" value="Genomic_DNA"/>
</dbReference>
<evidence type="ECO:0000313" key="3">
    <source>
        <dbReference type="EMBL" id="UQZ84050.1"/>
    </source>
</evidence>
<keyword evidence="4" id="KW-1185">Reference proteome</keyword>
<reference evidence="3" key="1">
    <citation type="submission" date="2018-02" db="EMBL/GenBank/DDBJ databases">
        <authorList>
            <person name="Kim S.-K."/>
            <person name="Jung H.-I."/>
            <person name="Lee S.-W."/>
        </authorList>
    </citation>
    <scope>NUCLEOTIDE SEQUENCE</scope>
    <source>
        <strain evidence="3">SK3146</strain>
    </source>
</reference>
<keyword evidence="2" id="KW-0812">Transmembrane</keyword>
<dbReference type="Proteomes" id="UP001057134">
    <property type="component" value="Chromosome"/>
</dbReference>
<sequence length="76" mass="8371">MSRIRAKRAEIILYGLLMACIPLVLYLELHGEIVLGIVVVCVMFALSMGLLRASEAGEDRPERKGRKARNMRSAGG</sequence>
<name>A0ABY4RPY4_9BACL</name>
<protein>
    <submittedName>
        <fullName evidence="3">Uncharacterized protein</fullName>
    </submittedName>
</protein>